<evidence type="ECO:0000313" key="2">
    <source>
        <dbReference type="Proteomes" id="UP000736583"/>
    </source>
</evidence>
<gene>
    <name evidence="1" type="ORF">KQI89_04940</name>
</gene>
<protein>
    <recommendedName>
        <fullName evidence="3">Flagellar protein FliT</fullName>
    </recommendedName>
</protein>
<dbReference type="EMBL" id="JAHLQL010000001">
    <property type="protein sequence ID" value="MBU5591102.1"/>
    <property type="molecule type" value="Genomic_DNA"/>
</dbReference>
<accession>A0ABS6EY10</accession>
<comment type="caution">
    <text evidence="1">The sequence shown here is derived from an EMBL/GenBank/DDBJ whole genome shotgun (WGS) entry which is preliminary data.</text>
</comment>
<keyword evidence="2" id="KW-1185">Reference proteome</keyword>
<dbReference type="RefSeq" id="WP_216456136.1">
    <property type="nucleotide sequence ID" value="NZ_JAHLQL010000001.1"/>
</dbReference>
<reference evidence="1 2" key="1">
    <citation type="submission" date="2021-06" db="EMBL/GenBank/DDBJ databases">
        <authorList>
            <person name="Sun Q."/>
            <person name="Li D."/>
        </authorList>
    </citation>
    <scope>NUCLEOTIDE SEQUENCE [LARGE SCALE GENOMIC DNA]</scope>
    <source>
        <strain evidence="1 2">MSJ-4</strain>
    </source>
</reference>
<evidence type="ECO:0000313" key="1">
    <source>
        <dbReference type="EMBL" id="MBU5591102.1"/>
    </source>
</evidence>
<sequence>MNEELRRYMEDYREKTLKSIELVEKEDLEPLDDILNSRQDIIDSIENLQYKKEDFINLCEEFKIMQLQKRLTEVMNEKKMQYRVEIDKIKESKTANKSYNKQFSVDSIYFNKKI</sequence>
<proteinExistence type="predicted"/>
<organism evidence="1 2">
    <name type="scientific">Clostridium simiarum</name>
    <dbReference type="NCBI Taxonomy" id="2841506"/>
    <lineage>
        <taxon>Bacteria</taxon>
        <taxon>Bacillati</taxon>
        <taxon>Bacillota</taxon>
        <taxon>Clostridia</taxon>
        <taxon>Eubacteriales</taxon>
        <taxon>Clostridiaceae</taxon>
        <taxon>Clostridium</taxon>
    </lineage>
</organism>
<dbReference type="Proteomes" id="UP000736583">
    <property type="component" value="Unassembled WGS sequence"/>
</dbReference>
<evidence type="ECO:0008006" key="3">
    <source>
        <dbReference type="Google" id="ProtNLM"/>
    </source>
</evidence>
<name>A0ABS6EY10_9CLOT</name>